<feature type="compositionally biased region" description="Polar residues" evidence="12">
    <location>
        <begin position="136"/>
        <end position="145"/>
    </location>
</feature>
<evidence type="ECO:0000256" key="7">
    <source>
        <dbReference type="ARBA" id="ARBA00023163"/>
    </source>
</evidence>
<evidence type="ECO:0000313" key="16">
    <source>
        <dbReference type="EMBL" id="KAK1755703.1"/>
    </source>
</evidence>
<evidence type="ECO:0000259" key="14">
    <source>
        <dbReference type="Pfam" id="PF11597"/>
    </source>
</evidence>
<keyword evidence="8 11" id="KW-0539">Nucleus</keyword>
<comment type="subunit">
    <text evidence="11">Component of the SRB8-11 complex, which itself associates with the Mediator complex.</text>
</comment>
<evidence type="ECO:0000256" key="3">
    <source>
        <dbReference type="ARBA" id="ARBA00019618"/>
    </source>
</evidence>
<evidence type="ECO:0000256" key="9">
    <source>
        <dbReference type="ARBA" id="ARBA00025661"/>
    </source>
</evidence>
<feature type="region of interest" description="Disordered" evidence="12">
    <location>
        <begin position="425"/>
        <end position="453"/>
    </location>
</feature>
<evidence type="ECO:0000256" key="8">
    <source>
        <dbReference type="ARBA" id="ARBA00023242"/>
    </source>
</evidence>
<feature type="compositionally biased region" description="Gly residues" evidence="12">
    <location>
        <begin position="1359"/>
        <end position="1377"/>
    </location>
</feature>
<gene>
    <name evidence="16" type="ORF">QBC47DRAFT_193695</name>
</gene>
<name>A0AAJ0BEM2_9PEZI</name>
<evidence type="ECO:0000256" key="5">
    <source>
        <dbReference type="ARBA" id="ARBA00023015"/>
    </source>
</evidence>
<evidence type="ECO:0000256" key="2">
    <source>
        <dbReference type="ARBA" id="ARBA00009354"/>
    </source>
</evidence>
<dbReference type="InterPro" id="IPR041285">
    <property type="entry name" value="MID_MedPIWI"/>
</dbReference>
<evidence type="ECO:0000256" key="11">
    <source>
        <dbReference type="RuleBase" id="RU364134"/>
    </source>
</evidence>
<evidence type="ECO:0000259" key="15">
    <source>
        <dbReference type="Pfam" id="PF18296"/>
    </source>
</evidence>
<comment type="similarity">
    <text evidence="2 11">Belongs to the Mediator complex subunit 13 family.</text>
</comment>
<evidence type="ECO:0000256" key="12">
    <source>
        <dbReference type="SAM" id="MobiDB-lite"/>
    </source>
</evidence>
<dbReference type="InterPro" id="IPR009401">
    <property type="entry name" value="Med13_C"/>
</dbReference>
<protein>
    <recommendedName>
        <fullName evidence="3 11">Mediator of RNA polymerase II transcription subunit 13</fullName>
    </recommendedName>
    <alternativeName>
        <fullName evidence="10 11">Mediator complex subunit 13</fullName>
    </alternativeName>
</protein>
<dbReference type="GO" id="GO:0045944">
    <property type="term" value="P:positive regulation of transcription by RNA polymerase II"/>
    <property type="evidence" value="ECO:0007669"/>
    <property type="project" value="TreeGrafter"/>
</dbReference>
<feature type="domain" description="MID" evidence="15">
    <location>
        <begin position="995"/>
        <end position="1167"/>
    </location>
</feature>
<proteinExistence type="inferred from homology"/>
<feature type="region of interest" description="Disordered" evidence="12">
    <location>
        <begin position="117"/>
        <end position="145"/>
    </location>
</feature>
<dbReference type="InterPro" id="IPR051139">
    <property type="entry name" value="Mediator_complx_sub13"/>
</dbReference>
<dbReference type="Pfam" id="PF18296">
    <property type="entry name" value="MID_MedPIWI"/>
    <property type="match status" value="1"/>
</dbReference>
<sequence length="1502" mass="163081">MDAGDYETNTFLINNLASVAYRIYEPVAAPSSTYAFDASAVEEALRSDGHLVYVDAKRHSMWCFYLTKQDPSATAPPEQLGLTAKMEVHGYYLALVEEGGFEPVSLLRSRYPGAHHIHTPSSSSSSGSAFEAPTKGMSSFNPTPSTAQASSGGLLDAKGYSAIPVKEIHEFFISALLSSLTTAFCQQIRAIPLNHRTVLLPPRSLEAEDTEVGQLMHSSALATFRVYLTTTGSLVISLCVSLLRGLISSADALRFGMLPSGPLVLAAPLGAFGVCQGILDSESHIADAVYGQSPDTHLARLRLDPGDKFSQWRTTCSRLLKMRGMLPSLLDDCAWLNIRFSQRRQHEQRLDGRRTPGTIAAPTAPWPSVLCFGRPRTQASLDRRLEGNSSLVGDSADPLNEARSWFTTGLEREDALEKRGKERITAGEPGDSMDTDARNHHIGGYSPMAGPRPNNGAAAAAGIMYPTPPDVIQQPGVTPGGFDGPILSPSNQPQPNAMVGLDNSTGHHPGPAYDEAWAGTEPKREQPTGTFLDGENIYGDLGDNMFEGNDIIEDDFNFFDENPEAGFEMPVLDDLGAAMDATMDMAQSAEPQTIGGKSAVVNRSSGPAEPVFTKPELKHARSTLAEETRQSSNLESYNANTAVGIKRHPSPFNPDTVYKRIRASIRVPPQSRRLDGNGRGRRVSMFERVDFDPSLSLTNQKYQEKGRFNYTIPTRKDNEKDGAVTMPGIPQKPKHLKDLPSNLSTLLSRMSGGPAGSPAVRDDVRSESGDSVFSSDSEEASDVVDEPSSPAKSSVVKRRPDDDVISLAASFKDLEDISTDSPGYGSVDLARLSAPDIPELSLVRYFSEPEPVSLHSFPTDHDLITVAQIITEQAASGSLRLGSDESCPELRDARRCVLNAIRYSMQGLRKALPSTLADATECQLRGLIEVQDVPLLAQPNRVQPRPPGQELIKPPIFQIPSPHLELRRSEAQLSVLPSAISFWESLGLGPTQGSKDVVSVCIFPYREGMRDNAAAFIERIRSTYETLKLGSFEPLSSASGVSEGLLPYFFDQETSSPGLTLARASAALGENMMSLVQALAASQTTEKNFVVYYVYSPDNPSSIVDSCSAFWDIFQHYKKAMVDRKKSILNDLVLQLVPIDFIASEISVQVLTPQESMKLCLETYDRCTLFGGAMPAPAIVLEQPLPKSVDFKVTTAPSPNLLHENSCIHIAYALSVDSRWISVAWTDNRGSKQMTASYCVARRGKPQTTQFGDVASEIWDTTNDLISMYKVHWRVIVTKCGPMDQQEADIWISLSQTEQSKASVSLMLMTVDTNPSMQLIPPSVRIPLTTPSVFYTTPVSTPQPSIVSPDQSGNPPTPMGGGSVNPTTPGGGDGGAGTLEQQQLDGDTTLVDVTDTTWGVVASHRLNNSTSLTELNTALASGYLIKRCGVRAEDGLTAMEINIIYTEGSPRVYEPLLREMLVYFRGLGTLARARGVVDKDTDVRPWHVAAAEKAARVLHQLM</sequence>
<organism evidence="16 17">
    <name type="scientific">Echria macrotheca</name>
    <dbReference type="NCBI Taxonomy" id="438768"/>
    <lineage>
        <taxon>Eukaryota</taxon>
        <taxon>Fungi</taxon>
        <taxon>Dikarya</taxon>
        <taxon>Ascomycota</taxon>
        <taxon>Pezizomycotina</taxon>
        <taxon>Sordariomycetes</taxon>
        <taxon>Sordariomycetidae</taxon>
        <taxon>Sordariales</taxon>
        <taxon>Schizotheciaceae</taxon>
        <taxon>Echria</taxon>
    </lineage>
</organism>
<evidence type="ECO:0000256" key="4">
    <source>
        <dbReference type="ARBA" id="ARBA00022491"/>
    </source>
</evidence>
<reference evidence="16" key="1">
    <citation type="submission" date="2023-06" db="EMBL/GenBank/DDBJ databases">
        <title>Genome-scale phylogeny and comparative genomics of the fungal order Sordariales.</title>
        <authorList>
            <consortium name="Lawrence Berkeley National Laboratory"/>
            <person name="Hensen N."/>
            <person name="Bonometti L."/>
            <person name="Westerberg I."/>
            <person name="Brannstrom I.O."/>
            <person name="Guillou S."/>
            <person name="Cros-Aarteil S."/>
            <person name="Calhoun S."/>
            <person name="Haridas S."/>
            <person name="Kuo A."/>
            <person name="Mondo S."/>
            <person name="Pangilinan J."/>
            <person name="Riley R."/>
            <person name="Labutti K."/>
            <person name="Andreopoulos B."/>
            <person name="Lipzen A."/>
            <person name="Chen C."/>
            <person name="Yanf M."/>
            <person name="Daum C."/>
            <person name="Ng V."/>
            <person name="Clum A."/>
            <person name="Steindorff A."/>
            <person name="Ohm R."/>
            <person name="Martin F."/>
            <person name="Silar P."/>
            <person name="Natvig D."/>
            <person name="Lalanne C."/>
            <person name="Gautier V."/>
            <person name="Ament-Velasquez S.L."/>
            <person name="Kruys A."/>
            <person name="Hutchinson M.I."/>
            <person name="Powell A.J."/>
            <person name="Barry K."/>
            <person name="Miller A.N."/>
            <person name="Grigoriev I.V."/>
            <person name="Debuchy R."/>
            <person name="Gladieux P."/>
            <person name="Thoren M.H."/>
            <person name="Johannesson H."/>
        </authorList>
    </citation>
    <scope>NUCLEOTIDE SEQUENCE</scope>
    <source>
        <strain evidence="16">PSN4</strain>
    </source>
</reference>
<dbReference type="Pfam" id="PF11597">
    <property type="entry name" value="Med13_N"/>
    <property type="match status" value="1"/>
</dbReference>
<keyword evidence="17" id="KW-1185">Reference proteome</keyword>
<dbReference type="Proteomes" id="UP001239445">
    <property type="component" value="Unassembled WGS sequence"/>
</dbReference>
<feature type="compositionally biased region" description="Polar residues" evidence="12">
    <location>
        <begin position="1339"/>
        <end position="1354"/>
    </location>
</feature>
<keyword evidence="6 11" id="KW-0010">Activator</keyword>
<evidence type="ECO:0000256" key="6">
    <source>
        <dbReference type="ARBA" id="ARBA00023159"/>
    </source>
</evidence>
<dbReference type="EMBL" id="MU839833">
    <property type="protein sequence ID" value="KAK1755703.1"/>
    <property type="molecule type" value="Genomic_DNA"/>
</dbReference>
<evidence type="ECO:0000259" key="13">
    <source>
        <dbReference type="Pfam" id="PF06333"/>
    </source>
</evidence>
<dbReference type="PANTHER" id="PTHR48249">
    <property type="entry name" value="MEDIATOR OF RNA POLYMERASE II TRANSCRIPTION SUBUNIT 13"/>
    <property type="match status" value="1"/>
</dbReference>
<dbReference type="InterPro" id="IPR021643">
    <property type="entry name" value="Mediator_Med13_N"/>
</dbReference>
<comment type="caution">
    <text evidence="16">The sequence shown here is derived from an EMBL/GenBank/DDBJ whole genome shotgun (WGS) entry which is preliminary data.</text>
</comment>
<evidence type="ECO:0000256" key="10">
    <source>
        <dbReference type="ARBA" id="ARBA00032008"/>
    </source>
</evidence>
<feature type="region of interest" description="Disordered" evidence="12">
    <location>
        <begin position="1339"/>
        <end position="1380"/>
    </location>
</feature>
<comment type="subcellular location">
    <subcellularLocation>
        <location evidence="1 11">Nucleus</location>
    </subcellularLocation>
</comment>
<dbReference type="PANTHER" id="PTHR48249:SF3">
    <property type="entry name" value="MEDIATOR OF RNA POLYMERASE II TRANSCRIPTION SUBUNIT 13"/>
    <property type="match status" value="1"/>
</dbReference>
<feature type="domain" description="Mediator complex subunit Med13 N-terminal" evidence="14">
    <location>
        <begin position="5"/>
        <end position="373"/>
    </location>
</feature>
<feature type="compositionally biased region" description="Acidic residues" evidence="12">
    <location>
        <begin position="776"/>
        <end position="785"/>
    </location>
</feature>
<feature type="domain" description="Mediator complex subunit Med13 C-terminal" evidence="13">
    <location>
        <begin position="1175"/>
        <end position="1491"/>
    </location>
</feature>
<feature type="region of interest" description="Disordered" evidence="12">
    <location>
        <begin position="700"/>
        <end position="798"/>
    </location>
</feature>
<keyword evidence="5 11" id="KW-0805">Transcription regulation</keyword>
<keyword evidence="7 11" id="KW-0804">Transcription</keyword>
<keyword evidence="4 11" id="KW-0678">Repressor</keyword>
<dbReference type="GO" id="GO:0003713">
    <property type="term" value="F:transcription coactivator activity"/>
    <property type="evidence" value="ECO:0007669"/>
    <property type="project" value="TreeGrafter"/>
</dbReference>
<evidence type="ECO:0000313" key="17">
    <source>
        <dbReference type="Proteomes" id="UP001239445"/>
    </source>
</evidence>
<dbReference type="GO" id="GO:0016592">
    <property type="term" value="C:mediator complex"/>
    <property type="evidence" value="ECO:0007669"/>
    <property type="project" value="InterPro"/>
</dbReference>
<comment type="function">
    <text evidence="9 11">Component of the SRB8-11 complex. The SRB8-11 complex is a regulatory module of the Mediator complex which is itself involved in regulation of basal and activated RNA polymerase II-dependent transcription. The SRB8-11 complex may be involved in the transcriptional repression of a subset of genes regulated by Mediator. It may inhibit the association of the Mediator complex with RNA polymerase II to form the holoenzyme complex.</text>
</comment>
<dbReference type="Pfam" id="PF06333">
    <property type="entry name" value="Med13_C"/>
    <property type="match status" value="1"/>
</dbReference>
<evidence type="ECO:0000256" key="1">
    <source>
        <dbReference type="ARBA" id="ARBA00004123"/>
    </source>
</evidence>
<accession>A0AAJ0BEM2</accession>